<protein>
    <submittedName>
        <fullName evidence="2">UDP-N-acetylmuramate--L-alanine ligase</fullName>
        <ecNumber evidence="2">6.3.2.8</ecNumber>
    </submittedName>
</protein>
<dbReference type="SUPFAM" id="SSF53244">
    <property type="entry name" value="MurD-like peptide ligases, peptide-binding domain"/>
    <property type="match status" value="1"/>
</dbReference>
<dbReference type="Pfam" id="PF02875">
    <property type="entry name" value="Mur_ligase_C"/>
    <property type="match status" value="1"/>
</dbReference>
<dbReference type="PANTHER" id="PTHR43445:SF3">
    <property type="entry name" value="UDP-N-ACETYLMURAMATE--L-ALANINE LIGASE"/>
    <property type="match status" value="1"/>
</dbReference>
<dbReference type="Gene3D" id="3.90.190.20">
    <property type="entry name" value="Mur ligase, C-terminal domain"/>
    <property type="match status" value="1"/>
</dbReference>
<keyword evidence="2" id="KW-0436">Ligase</keyword>
<dbReference type="GO" id="GO:0005524">
    <property type="term" value="F:ATP binding"/>
    <property type="evidence" value="ECO:0007669"/>
    <property type="project" value="InterPro"/>
</dbReference>
<dbReference type="InterPro" id="IPR004101">
    <property type="entry name" value="Mur_ligase_C"/>
</dbReference>
<dbReference type="EC" id="6.3.2.8" evidence="2"/>
<dbReference type="InterPro" id="IPR050061">
    <property type="entry name" value="MurCDEF_pg_biosynth"/>
</dbReference>
<dbReference type="GO" id="GO:0008763">
    <property type="term" value="F:UDP-N-acetylmuramate-L-alanine ligase activity"/>
    <property type="evidence" value="ECO:0007669"/>
    <property type="project" value="UniProtKB-EC"/>
</dbReference>
<proteinExistence type="predicted"/>
<feature type="non-terminal residue" evidence="2">
    <location>
        <position position="1"/>
    </location>
</feature>
<name>A0A3B0SWT8_9ZZZZ</name>
<dbReference type="EMBL" id="UOEK01000367">
    <property type="protein sequence ID" value="VAW06772.1"/>
    <property type="molecule type" value="Genomic_DNA"/>
</dbReference>
<dbReference type="AlphaFoldDB" id="A0A3B0SWT8"/>
<gene>
    <name evidence="2" type="ORF">MNBD_ACTINO02-288</name>
</gene>
<dbReference type="PANTHER" id="PTHR43445">
    <property type="entry name" value="UDP-N-ACETYLMURAMATE--L-ALANINE LIGASE-RELATED"/>
    <property type="match status" value="1"/>
</dbReference>
<organism evidence="2">
    <name type="scientific">hydrothermal vent metagenome</name>
    <dbReference type="NCBI Taxonomy" id="652676"/>
    <lineage>
        <taxon>unclassified sequences</taxon>
        <taxon>metagenomes</taxon>
        <taxon>ecological metagenomes</taxon>
    </lineage>
</organism>
<accession>A0A3B0SWT8</accession>
<dbReference type="Gene3D" id="3.40.1190.10">
    <property type="entry name" value="Mur-like, catalytic domain"/>
    <property type="match status" value="1"/>
</dbReference>
<reference evidence="2" key="1">
    <citation type="submission" date="2018-06" db="EMBL/GenBank/DDBJ databases">
        <authorList>
            <person name="Zhirakovskaya E."/>
        </authorList>
    </citation>
    <scope>NUCLEOTIDE SEQUENCE</scope>
</reference>
<dbReference type="InterPro" id="IPR036615">
    <property type="entry name" value="Mur_ligase_C_dom_sf"/>
</dbReference>
<evidence type="ECO:0000313" key="2">
    <source>
        <dbReference type="EMBL" id="VAW06772.1"/>
    </source>
</evidence>
<sequence>TALVSYGMREEATYRITDVSHGNWEVSFILSGPHGATPVSIPKPGDHIARNAAGVLVLLHEMGFDLEQAAASLASFEGVRRRFEIRANIAGVTVVDDYAHHPTEIAATVQAARRGSWRKVWAVFQPHRYTRTAELGHLFGPPLACADEVIVTDVFAASETPIPGVSGRLVSQAVEAAGGSARFVDRVSDAVTVLSDEVVEGDLVLLLGAGDISAAAEELARRLESRP</sequence>
<feature type="domain" description="Mur ligase C-terminal" evidence="1">
    <location>
        <begin position="81"/>
        <end position="210"/>
    </location>
</feature>
<dbReference type="SUPFAM" id="SSF53623">
    <property type="entry name" value="MurD-like peptide ligases, catalytic domain"/>
    <property type="match status" value="1"/>
</dbReference>
<evidence type="ECO:0000259" key="1">
    <source>
        <dbReference type="Pfam" id="PF02875"/>
    </source>
</evidence>
<dbReference type="InterPro" id="IPR036565">
    <property type="entry name" value="Mur-like_cat_sf"/>
</dbReference>